<protein>
    <recommendedName>
        <fullName evidence="4">Sel1 repeat protein</fullName>
    </recommendedName>
</protein>
<evidence type="ECO:0000313" key="2">
    <source>
        <dbReference type="EMBL" id="SMA48267.1"/>
    </source>
</evidence>
<evidence type="ECO:0000256" key="1">
    <source>
        <dbReference type="SAM" id="MobiDB-lite"/>
    </source>
</evidence>
<reference evidence="2 3" key="1">
    <citation type="submission" date="2017-03" db="EMBL/GenBank/DDBJ databases">
        <authorList>
            <person name="Afonso C.L."/>
            <person name="Miller P.J."/>
            <person name="Scott M.A."/>
            <person name="Spackman E."/>
            <person name="Goraichik I."/>
            <person name="Dimitrov K.M."/>
            <person name="Suarez D.L."/>
            <person name="Swayne D.E."/>
        </authorList>
    </citation>
    <scope>NUCLEOTIDE SEQUENCE [LARGE SCALE GENOMIC DNA]</scope>
    <source>
        <strain evidence="2">SB41UT1</strain>
    </source>
</reference>
<name>A0A1X7AKQ5_9GAMM</name>
<dbReference type="InterPro" id="IPR011990">
    <property type="entry name" value="TPR-like_helical_dom_sf"/>
</dbReference>
<dbReference type="Gene3D" id="1.25.40.10">
    <property type="entry name" value="Tetratricopeptide repeat domain"/>
    <property type="match status" value="1"/>
</dbReference>
<sequence length="470" mass="52748">MYTITPATYYQTVPAAPDGTNNNTSEASETKSEIFQGYPLEESGSFGERVITHVNTDEPEAIASVVTVCTESSELSDQSDLEELPPADLPRPDDQVNREEFLMEFRARLELPKIIKKSHKSSSKLWLKGCWFLLKKSYWEAKTIFEEACSVNNVKAQTNLAAMLVYERKDRERAKSLLNIAACGGILPAIYHLGMMELQDGKKLHAAQWLAQAAAREHEGALNWIMDSMQTTQAKFYPFFLYLAASNHMGDSRSDLGVLGAASLNACLLQYHLLNLNSGESDSDAGSESESFTVLPGFQGISADHKQSLKTLAITLDELMTGYSHFQSNKKFQTLMKDMADAGVPEACIFHSLHLQHLGNKDESDNYSQLATDLFDEEVERDKEIHRQVAVQMSVWNGRLRSRPHPHASDDKRQNKLLISALRKAGVRKATLKTRRKVHFDRKGPRKALYLRGSEYTPAQLYNVPGKHAY</sequence>
<gene>
    <name evidence="2" type="ORF">EHSB41UT_02673</name>
</gene>
<feature type="compositionally biased region" description="Polar residues" evidence="1">
    <location>
        <begin position="1"/>
        <end position="11"/>
    </location>
</feature>
<feature type="region of interest" description="Disordered" evidence="1">
    <location>
        <begin position="1"/>
        <end position="29"/>
    </location>
</feature>
<organism evidence="2 3">
    <name type="scientific">Parendozoicomonas haliclonae</name>
    <dbReference type="NCBI Taxonomy" id="1960125"/>
    <lineage>
        <taxon>Bacteria</taxon>
        <taxon>Pseudomonadati</taxon>
        <taxon>Pseudomonadota</taxon>
        <taxon>Gammaproteobacteria</taxon>
        <taxon>Oceanospirillales</taxon>
        <taxon>Endozoicomonadaceae</taxon>
        <taxon>Parendozoicomonas</taxon>
    </lineage>
</organism>
<evidence type="ECO:0008006" key="4">
    <source>
        <dbReference type="Google" id="ProtNLM"/>
    </source>
</evidence>
<dbReference type="Proteomes" id="UP000196573">
    <property type="component" value="Unassembled WGS sequence"/>
</dbReference>
<evidence type="ECO:0000313" key="3">
    <source>
        <dbReference type="Proteomes" id="UP000196573"/>
    </source>
</evidence>
<dbReference type="RefSeq" id="WP_087110693.1">
    <property type="nucleotide sequence ID" value="NZ_CBCSCN010000006.1"/>
</dbReference>
<keyword evidence="3" id="KW-1185">Reference proteome</keyword>
<proteinExistence type="predicted"/>
<dbReference type="SUPFAM" id="SSF81901">
    <property type="entry name" value="HCP-like"/>
    <property type="match status" value="1"/>
</dbReference>
<dbReference type="EMBL" id="FWPT01000006">
    <property type="protein sequence ID" value="SMA48267.1"/>
    <property type="molecule type" value="Genomic_DNA"/>
</dbReference>
<accession>A0A1X7AKQ5</accession>
<dbReference type="AlphaFoldDB" id="A0A1X7AKQ5"/>